<dbReference type="RefSeq" id="WP_045682693.1">
    <property type="nucleotide sequence ID" value="NZ_CP010803.1"/>
</dbReference>
<reference evidence="2 3" key="1">
    <citation type="journal article" date="2015" name="Genome Announc.">
        <title>Complete genome sequence of Martelella endophytica YC6887, which has antifungal activity associated with a halophyte.</title>
        <authorList>
            <person name="Khan A."/>
            <person name="Khan H."/>
            <person name="Chung E.J."/>
            <person name="Hossain M.T."/>
            <person name="Chung Y.R."/>
        </authorList>
    </citation>
    <scope>NUCLEOTIDE SEQUENCE [LARGE SCALE GENOMIC DNA]</scope>
    <source>
        <strain evidence="2">YC6887</strain>
    </source>
</reference>
<gene>
    <name evidence="2" type="ORF">TM49_15860</name>
</gene>
<keyword evidence="3" id="KW-1185">Reference proteome</keyword>
<dbReference type="Pfam" id="PF01042">
    <property type="entry name" value="Ribonuc_L-PSP"/>
    <property type="match status" value="1"/>
</dbReference>
<evidence type="ECO:0000256" key="1">
    <source>
        <dbReference type="ARBA" id="ARBA00010552"/>
    </source>
</evidence>
<evidence type="ECO:0000313" key="2">
    <source>
        <dbReference type="EMBL" id="AJY46812.1"/>
    </source>
</evidence>
<organism evidence="2 3">
    <name type="scientific">Martelella endophytica</name>
    <dbReference type="NCBI Taxonomy" id="1486262"/>
    <lineage>
        <taxon>Bacteria</taxon>
        <taxon>Pseudomonadati</taxon>
        <taxon>Pseudomonadota</taxon>
        <taxon>Alphaproteobacteria</taxon>
        <taxon>Hyphomicrobiales</taxon>
        <taxon>Aurantimonadaceae</taxon>
        <taxon>Martelella</taxon>
    </lineage>
</organism>
<dbReference type="PROSITE" id="PS01094">
    <property type="entry name" value="UPF0076"/>
    <property type="match status" value="1"/>
</dbReference>
<evidence type="ECO:0000313" key="3">
    <source>
        <dbReference type="Proteomes" id="UP000032611"/>
    </source>
</evidence>
<dbReference type="SUPFAM" id="SSF55298">
    <property type="entry name" value="YjgF-like"/>
    <property type="match status" value="1"/>
</dbReference>
<dbReference type="STRING" id="1486262.TM49_15860"/>
<dbReference type="AlphaFoldDB" id="A0A0D5LSP9"/>
<dbReference type="Gene3D" id="3.30.1330.40">
    <property type="entry name" value="RutC-like"/>
    <property type="match status" value="1"/>
</dbReference>
<dbReference type="OrthoDB" id="9803101at2"/>
<dbReference type="KEGG" id="mey:TM49_15860"/>
<dbReference type="InterPro" id="IPR035959">
    <property type="entry name" value="RutC-like_sf"/>
</dbReference>
<proteinExistence type="inferred from homology"/>
<dbReference type="InterPro" id="IPR035709">
    <property type="entry name" value="YoaB-like"/>
</dbReference>
<dbReference type="PANTHER" id="PTHR47328">
    <property type="match status" value="1"/>
</dbReference>
<name>A0A0D5LSP9_MAREN</name>
<dbReference type="InterPro" id="IPR006175">
    <property type="entry name" value="YjgF/YER057c/UK114"/>
</dbReference>
<dbReference type="Proteomes" id="UP000032611">
    <property type="component" value="Chromosome"/>
</dbReference>
<sequence>MIKRLNSRPHLHGGVVHNGVLYASGHAATDLSLDMKGQTAEICAKLDALLAQAGSDKSRLLHARVYLTDMSGKAAMTEAWTEWLDAADLPSRAAIGVADLGDPRRLVEIVITAAAD</sequence>
<dbReference type="PATRIC" id="fig|1486262.3.peg.3276"/>
<comment type="similarity">
    <text evidence="1">Belongs to the RutC family.</text>
</comment>
<dbReference type="InterPro" id="IPR019897">
    <property type="entry name" value="RidA_CS"/>
</dbReference>
<dbReference type="PANTHER" id="PTHR47328:SF1">
    <property type="entry name" value="RUTC FAMILY PROTEIN YOAB"/>
    <property type="match status" value="1"/>
</dbReference>
<dbReference type="CDD" id="cd06150">
    <property type="entry name" value="YjgF_YER057c_UK114_like_2"/>
    <property type="match status" value="1"/>
</dbReference>
<protein>
    <submittedName>
        <fullName evidence="2">Endoribonuclease L-PSP</fullName>
    </submittedName>
</protein>
<dbReference type="HOGENOM" id="CLU_100715_6_0_5"/>
<accession>A0A0D5LSP9</accession>
<dbReference type="EMBL" id="CP010803">
    <property type="protein sequence ID" value="AJY46812.1"/>
    <property type="molecule type" value="Genomic_DNA"/>
</dbReference>